<comment type="catalytic activity">
    <reaction evidence="13">
        <text>DNA(n) + a 2'-deoxyribonucleoside 5'-triphosphate = DNA(n+1) + diphosphate</text>
        <dbReference type="Rhea" id="RHEA:22508"/>
        <dbReference type="Rhea" id="RHEA-COMP:17339"/>
        <dbReference type="Rhea" id="RHEA-COMP:17340"/>
        <dbReference type="ChEBI" id="CHEBI:33019"/>
        <dbReference type="ChEBI" id="CHEBI:61560"/>
        <dbReference type="ChEBI" id="CHEBI:173112"/>
        <dbReference type="EC" id="2.7.7.49"/>
    </reaction>
</comment>
<dbReference type="GO" id="GO:0004519">
    <property type="term" value="F:endonuclease activity"/>
    <property type="evidence" value="ECO:0007669"/>
    <property type="project" value="UniProtKB-KW"/>
</dbReference>
<dbReference type="OrthoDB" id="7691805at2759"/>
<dbReference type="InterPro" id="IPR039537">
    <property type="entry name" value="Retrotran_Ty1/copia-like"/>
</dbReference>
<dbReference type="GO" id="GO:0046872">
    <property type="term" value="F:metal ion binding"/>
    <property type="evidence" value="ECO:0007669"/>
    <property type="project" value="UniProtKB-KW"/>
</dbReference>
<keyword evidence="8" id="KW-0694">RNA-binding</keyword>
<feature type="domain" description="Integrase catalytic" evidence="15">
    <location>
        <begin position="1"/>
        <end position="102"/>
    </location>
</feature>
<evidence type="ECO:0000256" key="5">
    <source>
        <dbReference type="ARBA" id="ARBA00022759"/>
    </source>
</evidence>
<keyword evidence="10" id="KW-0695">RNA-directed DNA polymerase</keyword>
<evidence type="ECO:0000256" key="9">
    <source>
        <dbReference type="ARBA" id="ARBA00022908"/>
    </source>
</evidence>
<keyword evidence="2" id="KW-0548">Nucleotidyltransferase</keyword>
<evidence type="ECO:0000256" key="6">
    <source>
        <dbReference type="ARBA" id="ARBA00022801"/>
    </source>
</evidence>
<gene>
    <name evidence="16" type="ORF">O181_059664</name>
</gene>
<evidence type="ECO:0000256" key="7">
    <source>
        <dbReference type="ARBA" id="ARBA00022842"/>
    </source>
</evidence>
<dbReference type="InterPro" id="IPR001584">
    <property type="entry name" value="Integrase_cat-core"/>
</dbReference>
<dbReference type="GO" id="GO:0003964">
    <property type="term" value="F:RNA-directed DNA polymerase activity"/>
    <property type="evidence" value="ECO:0007669"/>
    <property type="project" value="UniProtKB-KW"/>
</dbReference>
<dbReference type="GO" id="GO:0016787">
    <property type="term" value="F:hydrolase activity"/>
    <property type="evidence" value="ECO:0007669"/>
    <property type="project" value="UniProtKB-KW"/>
</dbReference>
<dbReference type="GO" id="GO:0005634">
    <property type="term" value="C:nucleus"/>
    <property type="evidence" value="ECO:0007669"/>
    <property type="project" value="UniProtKB-ARBA"/>
</dbReference>
<dbReference type="EMBL" id="AVOT02027744">
    <property type="protein sequence ID" value="MBW0519949.1"/>
    <property type="molecule type" value="Genomic_DNA"/>
</dbReference>
<keyword evidence="4" id="KW-0479">Metal-binding</keyword>
<evidence type="ECO:0000256" key="8">
    <source>
        <dbReference type="ARBA" id="ARBA00022884"/>
    </source>
</evidence>
<keyword evidence="11" id="KW-0239">DNA-directed DNA polymerase</keyword>
<dbReference type="Gene3D" id="3.30.420.10">
    <property type="entry name" value="Ribonuclease H-like superfamily/Ribonuclease H"/>
    <property type="match status" value="1"/>
</dbReference>
<evidence type="ECO:0000313" key="17">
    <source>
        <dbReference type="Proteomes" id="UP000765509"/>
    </source>
</evidence>
<dbReference type="PANTHER" id="PTHR42648">
    <property type="entry name" value="TRANSPOSASE, PUTATIVE-RELATED"/>
    <property type="match status" value="1"/>
</dbReference>
<evidence type="ECO:0000256" key="12">
    <source>
        <dbReference type="ARBA" id="ARBA00023172"/>
    </source>
</evidence>
<keyword evidence="9" id="KW-0229">DNA integration</keyword>
<sequence length="102" mass="11305">MHDQKIEKIITDGGGEFITQQLKEVANQHGFVHSVAPPYTPEHNGIAGRANCTTLEKSCCLFLTSKLPNKYWADTMNTSTYLTNVIPTPFIKISPSISILIK</sequence>
<comment type="caution">
    <text evidence="16">The sequence shown here is derived from an EMBL/GenBank/DDBJ whole genome shotgun (WGS) entry which is preliminary data.</text>
</comment>
<evidence type="ECO:0000259" key="15">
    <source>
        <dbReference type="PROSITE" id="PS50994"/>
    </source>
</evidence>
<keyword evidence="3" id="KW-0540">Nuclease</keyword>
<evidence type="ECO:0000256" key="11">
    <source>
        <dbReference type="ARBA" id="ARBA00022932"/>
    </source>
</evidence>
<dbReference type="GO" id="GO:0006310">
    <property type="term" value="P:DNA recombination"/>
    <property type="evidence" value="ECO:0007669"/>
    <property type="project" value="UniProtKB-KW"/>
</dbReference>
<keyword evidence="6" id="KW-0378">Hydrolase</keyword>
<protein>
    <recommendedName>
        <fullName evidence="15">Integrase catalytic domain-containing protein</fullName>
    </recommendedName>
</protein>
<proteinExistence type="predicted"/>
<dbReference type="PROSITE" id="PS50994">
    <property type="entry name" value="INTEGRASE"/>
    <property type="match status" value="1"/>
</dbReference>
<evidence type="ECO:0000313" key="16">
    <source>
        <dbReference type="EMBL" id="MBW0519949.1"/>
    </source>
</evidence>
<keyword evidence="5" id="KW-0255">Endonuclease</keyword>
<evidence type="ECO:0000256" key="1">
    <source>
        <dbReference type="ARBA" id="ARBA00022578"/>
    </source>
</evidence>
<keyword evidence="11" id="KW-0808">Transferase</keyword>
<reference evidence="16" key="1">
    <citation type="submission" date="2021-03" db="EMBL/GenBank/DDBJ databases">
        <title>Draft genome sequence of rust myrtle Austropuccinia psidii MF-1, a brazilian biotype.</title>
        <authorList>
            <person name="Quecine M.C."/>
            <person name="Pachon D.M.R."/>
            <person name="Bonatelli M.L."/>
            <person name="Correr F.H."/>
            <person name="Franceschini L.M."/>
            <person name="Leite T.F."/>
            <person name="Margarido G.R.A."/>
            <person name="Almeida C.A."/>
            <person name="Ferrarezi J.A."/>
            <person name="Labate C.A."/>
        </authorList>
    </citation>
    <scope>NUCLEOTIDE SEQUENCE</scope>
    <source>
        <strain evidence="16">MF-1</strain>
    </source>
</reference>
<keyword evidence="7" id="KW-0460">Magnesium</keyword>
<keyword evidence="12" id="KW-0233">DNA recombination</keyword>
<evidence type="ECO:0000256" key="13">
    <source>
        <dbReference type="ARBA" id="ARBA00048173"/>
    </source>
</evidence>
<dbReference type="GO" id="GO:0015074">
    <property type="term" value="P:DNA integration"/>
    <property type="evidence" value="ECO:0007669"/>
    <property type="project" value="UniProtKB-KW"/>
</dbReference>
<organism evidence="16 17">
    <name type="scientific">Austropuccinia psidii MF-1</name>
    <dbReference type="NCBI Taxonomy" id="1389203"/>
    <lineage>
        <taxon>Eukaryota</taxon>
        <taxon>Fungi</taxon>
        <taxon>Dikarya</taxon>
        <taxon>Basidiomycota</taxon>
        <taxon>Pucciniomycotina</taxon>
        <taxon>Pucciniomycetes</taxon>
        <taxon>Pucciniales</taxon>
        <taxon>Sphaerophragmiaceae</taxon>
        <taxon>Austropuccinia</taxon>
    </lineage>
</organism>
<evidence type="ECO:0000256" key="14">
    <source>
        <dbReference type="ARBA" id="ARBA00049244"/>
    </source>
</evidence>
<accession>A0A9Q3EES8</accession>
<name>A0A9Q3EES8_9BASI</name>
<evidence type="ECO:0000256" key="10">
    <source>
        <dbReference type="ARBA" id="ARBA00022918"/>
    </source>
</evidence>
<dbReference type="PANTHER" id="PTHR42648:SF11">
    <property type="entry name" value="TRANSPOSON TY4-P GAG-POL POLYPROTEIN"/>
    <property type="match status" value="1"/>
</dbReference>
<evidence type="ECO:0000256" key="2">
    <source>
        <dbReference type="ARBA" id="ARBA00022695"/>
    </source>
</evidence>
<dbReference type="GO" id="GO:0032196">
    <property type="term" value="P:transposition"/>
    <property type="evidence" value="ECO:0007669"/>
    <property type="project" value="UniProtKB-KW"/>
</dbReference>
<dbReference type="InterPro" id="IPR012337">
    <property type="entry name" value="RNaseH-like_sf"/>
</dbReference>
<evidence type="ECO:0000256" key="4">
    <source>
        <dbReference type="ARBA" id="ARBA00022723"/>
    </source>
</evidence>
<keyword evidence="1" id="KW-0815">Transposition</keyword>
<dbReference type="Proteomes" id="UP000765509">
    <property type="component" value="Unassembled WGS sequence"/>
</dbReference>
<dbReference type="GO" id="GO:0003887">
    <property type="term" value="F:DNA-directed DNA polymerase activity"/>
    <property type="evidence" value="ECO:0007669"/>
    <property type="project" value="UniProtKB-KW"/>
</dbReference>
<comment type="catalytic activity">
    <reaction evidence="14">
        <text>DNA(n) + a 2'-deoxyribonucleoside 5'-triphosphate = DNA(n+1) + diphosphate</text>
        <dbReference type="Rhea" id="RHEA:22508"/>
        <dbReference type="Rhea" id="RHEA-COMP:17339"/>
        <dbReference type="Rhea" id="RHEA-COMP:17340"/>
        <dbReference type="ChEBI" id="CHEBI:33019"/>
        <dbReference type="ChEBI" id="CHEBI:61560"/>
        <dbReference type="ChEBI" id="CHEBI:173112"/>
        <dbReference type="EC" id="2.7.7.7"/>
    </reaction>
</comment>
<dbReference type="GO" id="GO:0003723">
    <property type="term" value="F:RNA binding"/>
    <property type="evidence" value="ECO:0007669"/>
    <property type="project" value="UniProtKB-KW"/>
</dbReference>
<evidence type="ECO:0000256" key="3">
    <source>
        <dbReference type="ARBA" id="ARBA00022722"/>
    </source>
</evidence>
<dbReference type="AlphaFoldDB" id="A0A9Q3EES8"/>
<dbReference type="InterPro" id="IPR036397">
    <property type="entry name" value="RNaseH_sf"/>
</dbReference>
<dbReference type="SUPFAM" id="SSF53098">
    <property type="entry name" value="Ribonuclease H-like"/>
    <property type="match status" value="1"/>
</dbReference>
<keyword evidence="17" id="KW-1185">Reference proteome</keyword>